<keyword evidence="3 9" id="KW-1003">Cell membrane</keyword>
<dbReference type="EMBL" id="JAENIK010000011">
    <property type="protein sequence ID" value="MBK1816831.1"/>
    <property type="molecule type" value="Genomic_DNA"/>
</dbReference>
<dbReference type="NCBIfam" id="NF010557">
    <property type="entry name" value="PRK13952.1"/>
    <property type="match status" value="1"/>
</dbReference>
<name>A0A934VCC7_9BACT</name>
<evidence type="ECO:0000256" key="5">
    <source>
        <dbReference type="ARBA" id="ARBA00022989"/>
    </source>
</evidence>
<evidence type="ECO:0000256" key="7">
    <source>
        <dbReference type="ARBA" id="ARBA00023136"/>
    </source>
</evidence>
<feature type="transmembrane region" description="Helical" evidence="9">
    <location>
        <begin position="77"/>
        <end position="101"/>
    </location>
</feature>
<keyword evidence="2 9" id="KW-0813">Transport</keyword>
<evidence type="ECO:0000313" key="11">
    <source>
        <dbReference type="Proteomes" id="UP000600139"/>
    </source>
</evidence>
<protein>
    <recommendedName>
        <fullName evidence="9">Large-conductance mechanosensitive channel</fullName>
    </recommendedName>
</protein>
<evidence type="ECO:0000256" key="6">
    <source>
        <dbReference type="ARBA" id="ARBA00023065"/>
    </source>
</evidence>
<evidence type="ECO:0000256" key="8">
    <source>
        <dbReference type="ARBA" id="ARBA00023303"/>
    </source>
</evidence>
<keyword evidence="11" id="KW-1185">Reference proteome</keyword>
<evidence type="ECO:0000256" key="1">
    <source>
        <dbReference type="ARBA" id="ARBA00004141"/>
    </source>
</evidence>
<organism evidence="10 11">
    <name type="scientific">Luteolibacter yonseiensis</name>
    <dbReference type="NCBI Taxonomy" id="1144680"/>
    <lineage>
        <taxon>Bacteria</taxon>
        <taxon>Pseudomonadati</taxon>
        <taxon>Verrucomicrobiota</taxon>
        <taxon>Verrucomicrobiia</taxon>
        <taxon>Verrucomicrobiales</taxon>
        <taxon>Verrucomicrobiaceae</taxon>
        <taxon>Luteolibacter</taxon>
    </lineage>
</organism>
<dbReference type="InterPro" id="IPR001185">
    <property type="entry name" value="MS_channel"/>
</dbReference>
<dbReference type="NCBIfam" id="TIGR00220">
    <property type="entry name" value="mscL"/>
    <property type="match status" value="1"/>
</dbReference>
<keyword evidence="4 9" id="KW-0812">Transmembrane</keyword>
<dbReference type="GO" id="GO:0005886">
    <property type="term" value="C:plasma membrane"/>
    <property type="evidence" value="ECO:0007669"/>
    <property type="project" value="UniProtKB-SubCell"/>
</dbReference>
<dbReference type="RefSeq" id="WP_200351756.1">
    <property type="nucleotide sequence ID" value="NZ_BAABHZ010000006.1"/>
</dbReference>
<feature type="transmembrane region" description="Helical" evidence="9">
    <location>
        <begin position="12"/>
        <end position="35"/>
    </location>
</feature>
<dbReference type="PANTHER" id="PTHR30266">
    <property type="entry name" value="MECHANOSENSITIVE CHANNEL MSCL"/>
    <property type="match status" value="1"/>
</dbReference>
<proteinExistence type="inferred from homology"/>
<evidence type="ECO:0000256" key="4">
    <source>
        <dbReference type="ARBA" id="ARBA00022692"/>
    </source>
</evidence>
<dbReference type="AlphaFoldDB" id="A0A934VCC7"/>
<keyword evidence="8 9" id="KW-0407">Ion channel</keyword>
<evidence type="ECO:0000256" key="9">
    <source>
        <dbReference type="HAMAP-Rule" id="MF_00115"/>
    </source>
</evidence>
<dbReference type="PRINTS" id="PR01264">
    <property type="entry name" value="MECHCHANNEL"/>
</dbReference>
<dbReference type="HAMAP" id="MF_00115">
    <property type="entry name" value="MscL"/>
    <property type="match status" value="1"/>
</dbReference>
<keyword evidence="5 9" id="KW-1133">Transmembrane helix</keyword>
<dbReference type="SUPFAM" id="SSF81330">
    <property type="entry name" value="Gated mechanosensitive channel"/>
    <property type="match status" value="1"/>
</dbReference>
<comment type="function">
    <text evidence="9">Channel that opens in response to stretch forces in the membrane lipid bilayer. May participate in the regulation of osmotic pressure changes within the cell.</text>
</comment>
<accession>A0A934VCC7</accession>
<comment type="subunit">
    <text evidence="9">Homopentamer.</text>
</comment>
<dbReference type="InterPro" id="IPR037673">
    <property type="entry name" value="MSC/AndL"/>
</dbReference>
<dbReference type="Proteomes" id="UP000600139">
    <property type="component" value="Unassembled WGS sequence"/>
</dbReference>
<comment type="caution">
    <text evidence="10">The sequence shown here is derived from an EMBL/GenBank/DDBJ whole genome shotgun (WGS) entry which is preliminary data.</text>
</comment>
<dbReference type="Gene3D" id="1.10.1200.120">
    <property type="entry name" value="Large-conductance mechanosensitive channel, MscL, domain 1"/>
    <property type="match status" value="1"/>
</dbReference>
<gene>
    <name evidence="9 10" type="primary">mscL</name>
    <name evidence="10" type="ORF">JIN84_14495</name>
</gene>
<dbReference type="Pfam" id="PF01741">
    <property type="entry name" value="MscL"/>
    <property type="match status" value="1"/>
</dbReference>
<comment type="similarity">
    <text evidence="9">Belongs to the MscL family.</text>
</comment>
<dbReference type="GO" id="GO:0008381">
    <property type="term" value="F:mechanosensitive monoatomic ion channel activity"/>
    <property type="evidence" value="ECO:0007669"/>
    <property type="project" value="UniProtKB-UniRule"/>
</dbReference>
<comment type="subcellular location">
    <subcellularLocation>
        <location evidence="9">Cell membrane</location>
        <topology evidence="9">Multi-pass membrane protein</topology>
    </subcellularLocation>
    <subcellularLocation>
        <location evidence="1">Membrane</location>
        <topology evidence="1">Multi-pass membrane protein</topology>
    </subcellularLocation>
</comment>
<sequence>MFKEFKEFALKGNLIDMAVAFVMGAAFTKLSTSFIEGLVMPWVGLIGNGMDFTNKFIALSDKVTATSLVEAKKQGAVFAYGDFITVAINFFIVAFVMFLVVKAINKAKKLAEKQEAAAPAPVPVPTAEERLLTEIRDLLKSKA</sequence>
<dbReference type="InterPro" id="IPR036019">
    <property type="entry name" value="MscL_channel"/>
</dbReference>
<reference evidence="10" key="1">
    <citation type="submission" date="2021-01" db="EMBL/GenBank/DDBJ databases">
        <title>Modified the classification status of verrucomicrobia.</title>
        <authorList>
            <person name="Feng X."/>
        </authorList>
    </citation>
    <scope>NUCLEOTIDE SEQUENCE</scope>
    <source>
        <strain evidence="10">JCM 18052</strain>
    </source>
</reference>
<evidence type="ECO:0000256" key="2">
    <source>
        <dbReference type="ARBA" id="ARBA00022448"/>
    </source>
</evidence>
<evidence type="ECO:0000256" key="3">
    <source>
        <dbReference type="ARBA" id="ARBA00022475"/>
    </source>
</evidence>
<evidence type="ECO:0000313" key="10">
    <source>
        <dbReference type="EMBL" id="MBK1816831.1"/>
    </source>
</evidence>
<keyword evidence="6 9" id="KW-0406">Ion transport</keyword>
<dbReference type="PANTHER" id="PTHR30266:SF2">
    <property type="entry name" value="LARGE-CONDUCTANCE MECHANOSENSITIVE CHANNEL"/>
    <property type="match status" value="1"/>
</dbReference>
<keyword evidence="7 9" id="KW-0472">Membrane</keyword>